<accession>A0ABP1CUY3</accession>
<keyword evidence="2" id="KW-1185">Reference proteome</keyword>
<evidence type="ECO:0000313" key="2">
    <source>
        <dbReference type="Proteomes" id="UP001497453"/>
    </source>
</evidence>
<name>A0ABP1CUY3_9APHY</name>
<protein>
    <recommendedName>
        <fullName evidence="3">C2H2-type domain-containing protein</fullName>
    </recommendedName>
</protein>
<evidence type="ECO:0008006" key="3">
    <source>
        <dbReference type="Google" id="ProtNLM"/>
    </source>
</evidence>
<dbReference type="EMBL" id="OZ037953">
    <property type="protein sequence ID" value="CAL1698334.1"/>
    <property type="molecule type" value="Genomic_DNA"/>
</dbReference>
<proteinExistence type="predicted"/>
<organism evidence="1 2">
    <name type="scientific">Somion occarium</name>
    <dbReference type="NCBI Taxonomy" id="3059160"/>
    <lineage>
        <taxon>Eukaryota</taxon>
        <taxon>Fungi</taxon>
        <taxon>Dikarya</taxon>
        <taxon>Basidiomycota</taxon>
        <taxon>Agaricomycotina</taxon>
        <taxon>Agaricomycetes</taxon>
        <taxon>Polyporales</taxon>
        <taxon>Cerrenaceae</taxon>
        <taxon>Somion</taxon>
    </lineage>
</organism>
<evidence type="ECO:0000313" key="1">
    <source>
        <dbReference type="EMBL" id="CAL1698334.1"/>
    </source>
</evidence>
<gene>
    <name evidence="1" type="ORF">GFSPODELE1_LOCUS2112</name>
</gene>
<sequence length="358" mass="40476">MPVARTTRPPPKKHTPHTIEVCPYCKASVPSPQITDHRLAHWDDKKTSSKDDYWRCPYKDCTFNVPPHAGEELDEHACLHEDLEAHVCPHLIPSADNPDEKVVCGFRAVHPSILGQHREIYHRYPGYSQNAIDPSKDDCLTCIPLYFCTETDDHSAVTRSRLAREKMMEERARQLRQARKSSINAVKLVPLVAPPRSKQLDEPRSAPLVYLDPRKNTSQSNRWISEPATSPAPSSPAEQLLWDNLSMTSWTNSEPTSQWGNEFEDLFPSMMEDIEANSSCSASSIPDFLWDNIPLDPTFPPPVLDSSLDDLFMPDSNDMSDAERLFFPPKVLSPDELKAMGEELFAMIEQPVDQSISV</sequence>
<reference evidence="2" key="1">
    <citation type="submission" date="2024-04" db="EMBL/GenBank/DDBJ databases">
        <authorList>
            <person name="Shaw F."/>
            <person name="Minotto A."/>
        </authorList>
    </citation>
    <scope>NUCLEOTIDE SEQUENCE [LARGE SCALE GENOMIC DNA]</scope>
</reference>
<dbReference type="Proteomes" id="UP001497453">
    <property type="component" value="Chromosome 10"/>
</dbReference>